<dbReference type="InterPro" id="IPR023192">
    <property type="entry name" value="TGS-like_dom_sf"/>
</dbReference>
<evidence type="ECO:0000256" key="3">
    <source>
        <dbReference type="ARBA" id="ARBA00022840"/>
    </source>
</evidence>
<evidence type="ECO:0000259" key="6">
    <source>
        <dbReference type="PROSITE" id="PS51710"/>
    </source>
</evidence>
<evidence type="ECO:0000256" key="5">
    <source>
        <dbReference type="HAMAP-Rule" id="MF_00944"/>
    </source>
</evidence>
<dbReference type="FunFam" id="3.10.20.30:FF:000001">
    <property type="entry name" value="Ribosome-binding ATPase YchF"/>
    <property type="match status" value="1"/>
</dbReference>
<dbReference type="HAMAP" id="MF_00944">
    <property type="entry name" value="YchF_OLA1_ATPase"/>
    <property type="match status" value="1"/>
</dbReference>
<dbReference type="PROSITE" id="PS51710">
    <property type="entry name" value="G_OBG"/>
    <property type="match status" value="1"/>
</dbReference>
<dbReference type="Gene3D" id="3.40.50.300">
    <property type="entry name" value="P-loop containing nucleotide triphosphate hydrolases"/>
    <property type="match status" value="1"/>
</dbReference>
<dbReference type="InterPro" id="IPR012675">
    <property type="entry name" value="Beta-grasp_dom_sf"/>
</dbReference>
<dbReference type="RefSeq" id="WP_015708999.1">
    <property type="nucleotide sequence ID" value="NC_015578.1"/>
</dbReference>
<comment type="similarity">
    <text evidence="5">Belongs to the TRAFAC class OBG-HflX-like GTPase superfamily. OBG GTPase family. YchF/OLA1 subfamily.</text>
</comment>
<dbReference type="GO" id="GO:0005525">
    <property type="term" value="F:GTP binding"/>
    <property type="evidence" value="ECO:0007669"/>
    <property type="project" value="InterPro"/>
</dbReference>
<gene>
    <name evidence="5 7" type="primary">ychF</name>
    <name evidence="7" type="ordered locus">TREPR_1069</name>
</gene>
<dbReference type="Pfam" id="PF06071">
    <property type="entry name" value="YchF-GTPase_C"/>
    <property type="match status" value="1"/>
</dbReference>
<evidence type="ECO:0000313" key="8">
    <source>
        <dbReference type="Proteomes" id="UP000009223"/>
    </source>
</evidence>
<dbReference type="Gene3D" id="1.10.150.300">
    <property type="entry name" value="TGS-like domain"/>
    <property type="match status" value="1"/>
</dbReference>
<dbReference type="NCBIfam" id="TIGR00092">
    <property type="entry name" value="redox-regulated ATPase YchF"/>
    <property type="match status" value="1"/>
</dbReference>
<proteinExistence type="inferred from homology"/>
<dbReference type="GO" id="GO:0005524">
    <property type="term" value="F:ATP binding"/>
    <property type="evidence" value="ECO:0007669"/>
    <property type="project" value="UniProtKB-UniRule"/>
</dbReference>
<dbReference type="GO" id="GO:0046872">
    <property type="term" value="F:metal ion binding"/>
    <property type="evidence" value="ECO:0007669"/>
    <property type="project" value="UniProtKB-KW"/>
</dbReference>
<dbReference type="eggNOG" id="COG0012">
    <property type="taxonomic scope" value="Bacteria"/>
</dbReference>
<dbReference type="Pfam" id="PF01926">
    <property type="entry name" value="MMR_HSR1"/>
    <property type="match status" value="1"/>
</dbReference>
<dbReference type="SUPFAM" id="SSF52540">
    <property type="entry name" value="P-loop containing nucleoside triphosphate hydrolases"/>
    <property type="match status" value="1"/>
</dbReference>
<dbReference type="GO" id="GO:0005737">
    <property type="term" value="C:cytoplasm"/>
    <property type="evidence" value="ECO:0007669"/>
    <property type="project" value="TreeGrafter"/>
</dbReference>
<dbReference type="InterPro" id="IPR031167">
    <property type="entry name" value="G_OBG"/>
</dbReference>
<evidence type="ECO:0000256" key="4">
    <source>
        <dbReference type="ARBA" id="ARBA00022842"/>
    </source>
</evidence>
<accession>F5YHD2</accession>
<dbReference type="AlphaFoldDB" id="F5YHD2"/>
<sequence length="375" mass="40195">MALNCGIVGLPNVGKSTIFSALSSAPAEAANYPFCTINPNVGIVDVPDQRLAQLSALFKPARTIPAAVEFVDIAGLVQGASKGEGLGNQFLSHIREVGVIAQVVRCFDDPDIVHVANKVDSDADMEVINIELALADLETLAKRRERADRALRTQGKAEQKGAETVLAALDKIGPLLEQGKSARAAVLSDDERAAIYDCHFITAKPQLYVCNVDEATMRALGAGQGGNAHIEAVQRRAAAEGSEAVVICGKFEAELADIDDLAEKLAFLEELGLAESGLGALVHAAYRRLGLRTFFTAGADECRAWTIHAGDTAPKAAGVIHTDFEKGFIKAEVYSYDDIIQYGTEAKIKEAGKYRIEGKEYLVRDGDVVFFKFNV</sequence>
<protein>
    <recommendedName>
        <fullName evidence="5">Ribosome-binding ATPase YchF</fullName>
    </recommendedName>
</protein>
<dbReference type="GO" id="GO:0043023">
    <property type="term" value="F:ribosomal large subunit binding"/>
    <property type="evidence" value="ECO:0007669"/>
    <property type="project" value="UniProtKB-UniRule"/>
</dbReference>
<dbReference type="PIRSF" id="PIRSF006641">
    <property type="entry name" value="CHP00092"/>
    <property type="match status" value="1"/>
</dbReference>
<keyword evidence="1" id="KW-0479">Metal-binding</keyword>
<dbReference type="CDD" id="cd04867">
    <property type="entry name" value="TGS_YchF_OLA1"/>
    <property type="match status" value="1"/>
</dbReference>
<evidence type="ECO:0000256" key="2">
    <source>
        <dbReference type="ARBA" id="ARBA00022741"/>
    </source>
</evidence>
<dbReference type="GO" id="GO:0016887">
    <property type="term" value="F:ATP hydrolysis activity"/>
    <property type="evidence" value="ECO:0007669"/>
    <property type="project" value="UniProtKB-UniRule"/>
</dbReference>
<keyword evidence="3 5" id="KW-0067">ATP-binding</keyword>
<keyword evidence="2 5" id="KW-0547">Nucleotide-binding</keyword>
<dbReference type="InterPro" id="IPR012676">
    <property type="entry name" value="TGS-like"/>
</dbReference>
<organism evidence="7 8">
    <name type="scientific">Treponema primitia (strain ATCC BAA-887 / DSM 12427 / ZAS-2)</name>
    <dbReference type="NCBI Taxonomy" id="545694"/>
    <lineage>
        <taxon>Bacteria</taxon>
        <taxon>Pseudomonadati</taxon>
        <taxon>Spirochaetota</taxon>
        <taxon>Spirochaetia</taxon>
        <taxon>Spirochaetales</taxon>
        <taxon>Treponemataceae</taxon>
        <taxon>Treponema</taxon>
    </lineage>
</organism>
<dbReference type="PANTHER" id="PTHR23305">
    <property type="entry name" value="OBG GTPASE FAMILY"/>
    <property type="match status" value="1"/>
</dbReference>
<dbReference type="PRINTS" id="PR00326">
    <property type="entry name" value="GTP1OBG"/>
</dbReference>
<evidence type="ECO:0000256" key="1">
    <source>
        <dbReference type="ARBA" id="ARBA00022723"/>
    </source>
</evidence>
<dbReference type="InterPro" id="IPR027417">
    <property type="entry name" value="P-loop_NTPase"/>
</dbReference>
<feature type="domain" description="OBG-type G" evidence="6">
    <location>
        <begin position="3"/>
        <end position="267"/>
    </location>
</feature>
<dbReference type="EMBL" id="CP001843">
    <property type="protein sequence ID" value="AEF85812.1"/>
    <property type="molecule type" value="Genomic_DNA"/>
</dbReference>
<dbReference type="InterPro" id="IPR004396">
    <property type="entry name" value="ATPase_YchF/OLA1"/>
</dbReference>
<dbReference type="InterPro" id="IPR041706">
    <property type="entry name" value="YchF_N"/>
</dbReference>
<keyword evidence="4" id="KW-0460">Magnesium</keyword>
<dbReference type="Gene3D" id="3.10.20.30">
    <property type="match status" value="1"/>
</dbReference>
<keyword evidence="8" id="KW-1185">Reference proteome</keyword>
<evidence type="ECO:0000313" key="7">
    <source>
        <dbReference type="EMBL" id="AEF85812.1"/>
    </source>
</evidence>
<dbReference type="STRING" id="545694.TREPR_1069"/>
<dbReference type="HOGENOM" id="CLU_018395_0_1_12"/>
<dbReference type="InterPro" id="IPR006073">
    <property type="entry name" value="GTP-bd"/>
</dbReference>
<dbReference type="OrthoDB" id="9807318at2"/>
<reference evidence="7 8" key="2">
    <citation type="journal article" date="2011" name="ISME J.">
        <title>RNA-seq reveals cooperative metabolic interactions between two termite-gut spirochete species in co-culture.</title>
        <authorList>
            <person name="Rosenthal A.Z."/>
            <person name="Matson E.G."/>
            <person name="Eldar A."/>
            <person name="Leadbetter J.R."/>
        </authorList>
    </citation>
    <scope>NUCLEOTIDE SEQUENCE [LARGE SCALE GENOMIC DNA]</scope>
    <source>
        <strain evidence="8">ATCC BAA-887 / DSM 12427 / ZAS-2</strain>
    </source>
</reference>
<dbReference type="Proteomes" id="UP000009223">
    <property type="component" value="Chromosome"/>
</dbReference>
<comment type="function">
    <text evidence="5">ATPase that binds to both the 70S ribosome and the 50S ribosomal subunit in a nucleotide-independent manner.</text>
</comment>
<dbReference type="SUPFAM" id="SSF81271">
    <property type="entry name" value="TGS-like"/>
    <property type="match status" value="1"/>
</dbReference>
<dbReference type="PANTHER" id="PTHR23305:SF18">
    <property type="entry name" value="OBG-TYPE G DOMAIN-CONTAINING PROTEIN"/>
    <property type="match status" value="1"/>
</dbReference>
<reference evidence="8" key="1">
    <citation type="submission" date="2009-12" db="EMBL/GenBank/DDBJ databases">
        <title>Complete sequence of Treponema primitia strain ZAS-2.</title>
        <authorList>
            <person name="Tetu S.G."/>
            <person name="Matson E."/>
            <person name="Ren Q."/>
            <person name="Seshadri R."/>
            <person name="Elbourne L."/>
            <person name="Hassan K.A."/>
            <person name="Durkin A."/>
            <person name="Radune D."/>
            <person name="Mohamoud Y."/>
            <person name="Shay R."/>
            <person name="Jin S."/>
            <person name="Zhang X."/>
            <person name="Lucey K."/>
            <person name="Ballor N.R."/>
            <person name="Ottesen E."/>
            <person name="Rosenthal R."/>
            <person name="Allen A."/>
            <person name="Leadbetter J.R."/>
            <person name="Paulsen I.T."/>
        </authorList>
    </citation>
    <scope>NUCLEOTIDE SEQUENCE [LARGE SCALE GENOMIC DNA]</scope>
    <source>
        <strain evidence="8">ATCC BAA-887 / DSM 12427 / ZAS-2</strain>
    </source>
</reference>
<dbReference type="CDD" id="cd01900">
    <property type="entry name" value="YchF"/>
    <property type="match status" value="1"/>
</dbReference>
<feature type="binding site" evidence="5">
    <location>
        <begin position="12"/>
        <end position="17"/>
    </location>
    <ligand>
        <name>ATP</name>
        <dbReference type="ChEBI" id="CHEBI:30616"/>
    </ligand>
</feature>
<dbReference type="FunFam" id="1.10.150.300:FF:000001">
    <property type="entry name" value="Ribosome-binding ATPase YchF"/>
    <property type="match status" value="1"/>
</dbReference>
<name>F5YHD2_TREPZ</name>
<dbReference type="KEGG" id="tpi:TREPR_1069"/>
<dbReference type="InterPro" id="IPR013029">
    <property type="entry name" value="YchF_C"/>
</dbReference>